<organism evidence="2 3">
    <name type="scientific">Dysgonomonas capnocytophagoides</name>
    <dbReference type="NCBI Taxonomy" id="45254"/>
    <lineage>
        <taxon>Bacteria</taxon>
        <taxon>Pseudomonadati</taxon>
        <taxon>Bacteroidota</taxon>
        <taxon>Bacteroidia</taxon>
        <taxon>Bacteroidales</taxon>
        <taxon>Dysgonomonadaceae</taxon>
        <taxon>Dysgonomonas</taxon>
    </lineage>
</organism>
<dbReference type="OrthoDB" id="1447167at2"/>
<proteinExistence type="predicted"/>
<feature type="signal peptide" evidence="1">
    <location>
        <begin position="1"/>
        <end position="24"/>
    </location>
</feature>
<reference evidence="2 3" key="1">
    <citation type="submission" date="2019-03" db="EMBL/GenBank/DDBJ databases">
        <title>San Antonio Military Medical Center submission to MRSN (WRAIR), pending publication.</title>
        <authorList>
            <person name="Blyth D.M."/>
            <person name="Mccarthy S.L."/>
            <person name="Schall S.E."/>
            <person name="Stam J.A."/>
            <person name="Ong A.C."/>
            <person name="Mcgann P.T."/>
        </authorList>
    </citation>
    <scope>NUCLEOTIDE SEQUENCE [LARGE SCALE GENOMIC DNA]</scope>
    <source>
        <strain evidence="2 3">MRSN571793</strain>
    </source>
</reference>
<protein>
    <submittedName>
        <fullName evidence="2">Uncharacterized protein</fullName>
    </submittedName>
</protein>
<comment type="caution">
    <text evidence="2">The sequence shown here is derived from an EMBL/GenBank/DDBJ whole genome shotgun (WGS) entry which is preliminary data.</text>
</comment>
<dbReference type="PROSITE" id="PS51257">
    <property type="entry name" value="PROKAR_LIPOPROTEIN"/>
    <property type="match status" value="1"/>
</dbReference>
<evidence type="ECO:0000313" key="2">
    <source>
        <dbReference type="EMBL" id="TFD98764.1"/>
    </source>
</evidence>
<sequence>MKRTYFTFLSIIVFVSTIFISCGSDDSDNRTSYTFTAVASTNYPIKGFADQTVVNTEPVTVLLDDMLKGNDYVSPITKGELFPTQGTALEIIGLKSDASLKNFKITVNDVTKTFTEIKESDANLYTKDMISFMDETFTRMITRKKLTISISFTPSQTITDQDNVYLKIAYNGRYTYLK</sequence>
<dbReference type="AlphaFoldDB" id="A0A4Y8L9E2"/>
<dbReference type="RefSeq" id="WP_026625256.1">
    <property type="nucleotide sequence ID" value="NZ_JAWZLG010000034.1"/>
</dbReference>
<keyword evidence="3" id="KW-1185">Reference proteome</keyword>
<dbReference type="STRING" id="1121485.GCA_000426485_01040"/>
<feature type="chain" id="PRO_5021356085" evidence="1">
    <location>
        <begin position="25"/>
        <end position="178"/>
    </location>
</feature>
<name>A0A4Y8L9E2_9BACT</name>
<evidence type="ECO:0000313" key="3">
    <source>
        <dbReference type="Proteomes" id="UP000297861"/>
    </source>
</evidence>
<gene>
    <name evidence="2" type="ORF">E2605_01365</name>
</gene>
<evidence type="ECO:0000256" key="1">
    <source>
        <dbReference type="SAM" id="SignalP"/>
    </source>
</evidence>
<keyword evidence="1" id="KW-0732">Signal</keyword>
<dbReference type="EMBL" id="SOML01000001">
    <property type="protein sequence ID" value="TFD98764.1"/>
    <property type="molecule type" value="Genomic_DNA"/>
</dbReference>
<accession>A0A4Y8L9E2</accession>
<dbReference type="Proteomes" id="UP000297861">
    <property type="component" value="Unassembled WGS sequence"/>
</dbReference>